<keyword evidence="2" id="KW-1185">Reference proteome</keyword>
<dbReference type="EMBL" id="JYDP01000001">
    <property type="protein sequence ID" value="KRZ19458.1"/>
    <property type="molecule type" value="Genomic_DNA"/>
</dbReference>
<evidence type="ECO:0000313" key="1">
    <source>
        <dbReference type="EMBL" id="KRZ19458.1"/>
    </source>
</evidence>
<dbReference type="OrthoDB" id="10544880at2759"/>
<name>A0A0V1IAH3_9BILA</name>
<protein>
    <submittedName>
        <fullName evidence="1">Uncharacterized protein</fullName>
    </submittedName>
</protein>
<sequence length="119" mass="14244">MKKNCFKIFPILHFYYEFKLRMIYLKCSSDEEQTEDEATTIHYVCMIKGKMNNKKEFPSAMCLPWKDLLFMQILAIVHYDEYWFCPLFIRTNDSQLATKGHKSEDVLQQSLTSDYTSEE</sequence>
<gene>
    <name evidence="1" type="ORF">T11_10059</name>
</gene>
<proteinExistence type="predicted"/>
<organism evidence="1 2">
    <name type="scientific">Trichinella zimbabwensis</name>
    <dbReference type="NCBI Taxonomy" id="268475"/>
    <lineage>
        <taxon>Eukaryota</taxon>
        <taxon>Metazoa</taxon>
        <taxon>Ecdysozoa</taxon>
        <taxon>Nematoda</taxon>
        <taxon>Enoplea</taxon>
        <taxon>Dorylaimia</taxon>
        <taxon>Trichinellida</taxon>
        <taxon>Trichinellidae</taxon>
        <taxon>Trichinella</taxon>
    </lineage>
</organism>
<dbReference type="AlphaFoldDB" id="A0A0V1IAH3"/>
<reference evidence="1 2" key="1">
    <citation type="submission" date="2015-01" db="EMBL/GenBank/DDBJ databases">
        <title>Evolution of Trichinella species and genotypes.</title>
        <authorList>
            <person name="Korhonen P.K."/>
            <person name="Edoardo P."/>
            <person name="Giuseppe L.R."/>
            <person name="Gasser R.B."/>
        </authorList>
    </citation>
    <scope>NUCLEOTIDE SEQUENCE [LARGE SCALE GENOMIC DNA]</scope>
    <source>
        <strain evidence="1">ISS1029</strain>
    </source>
</reference>
<evidence type="ECO:0000313" key="2">
    <source>
        <dbReference type="Proteomes" id="UP000055024"/>
    </source>
</evidence>
<comment type="caution">
    <text evidence="1">The sequence shown here is derived from an EMBL/GenBank/DDBJ whole genome shotgun (WGS) entry which is preliminary data.</text>
</comment>
<dbReference type="Proteomes" id="UP000055024">
    <property type="component" value="Unassembled WGS sequence"/>
</dbReference>
<accession>A0A0V1IAH3</accession>